<dbReference type="InParanoid" id="A0A2P6MYZ2"/>
<dbReference type="AlphaFoldDB" id="A0A2P6MYZ2"/>
<name>A0A2P6MYZ2_9EUKA</name>
<evidence type="ECO:0000313" key="1">
    <source>
        <dbReference type="EMBL" id="PRP76914.1"/>
    </source>
</evidence>
<comment type="caution">
    <text evidence="1">The sequence shown here is derived from an EMBL/GenBank/DDBJ whole genome shotgun (WGS) entry which is preliminary data.</text>
</comment>
<accession>A0A2P6MYZ2</accession>
<gene>
    <name evidence="1" type="ORF">PROFUN_06192</name>
</gene>
<protein>
    <submittedName>
        <fullName evidence="1">Uncharacterized protein</fullName>
    </submittedName>
</protein>
<keyword evidence="2" id="KW-1185">Reference proteome</keyword>
<proteinExistence type="predicted"/>
<organism evidence="1 2">
    <name type="scientific">Planoprotostelium fungivorum</name>
    <dbReference type="NCBI Taxonomy" id="1890364"/>
    <lineage>
        <taxon>Eukaryota</taxon>
        <taxon>Amoebozoa</taxon>
        <taxon>Evosea</taxon>
        <taxon>Variosea</taxon>
        <taxon>Cavosteliida</taxon>
        <taxon>Cavosteliaceae</taxon>
        <taxon>Planoprotostelium</taxon>
    </lineage>
</organism>
<dbReference type="Proteomes" id="UP000241769">
    <property type="component" value="Unassembled WGS sequence"/>
</dbReference>
<sequence>MASPNSTFPQDAPQGQKAVTFCLVTNPYSRHKNLALLGRPAVVRNPSRTLRNGEKSVKTQQPRNTFNAHSLKRNTLSFFDLESIILYKQRLIELFGSYVVTIHHKQREIYNKLNALTSMSTKEFLTLQKLRSNKLVLKAKDTTPEDHLALDILRKRVPLSDRDISEKKTLEYHNELQSHRRKKLYQQRDGLLENEILVVIDYSKYYPDSPSKLNDLVMAIYKRSRTSITFALSSINSLGWEGFFMVTIASTCGAMAAAAISNSSKIMVTASVIPTLEWRSNSYDEPRQRESSRSMSL</sequence>
<reference evidence="1 2" key="1">
    <citation type="journal article" date="2018" name="Genome Biol. Evol.">
        <title>Multiple Roots of Fruiting Body Formation in Amoebozoa.</title>
        <authorList>
            <person name="Hillmann F."/>
            <person name="Forbes G."/>
            <person name="Novohradska S."/>
            <person name="Ferling I."/>
            <person name="Riege K."/>
            <person name="Groth M."/>
            <person name="Westermann M."/>
            <person name="Marz M."/>
            <person name="Spaller T."/>
            <person name="Winckler T."/>
            <person name="Schaap P."/>
            <person name="Glockner G."/>
        </authorList>
    </citation>
    <scope>NUCLEOTIDE SEQUENCE [LARGE SCALE GENOMIC DNA]</scope>
    <source>
        <strain evidence="1 2">Jena</strain>
    </source>
</reference>
<evidence type="ECO:0000313" key="2">
    <source>
        <dbReference type="Proteomes" id="UP000241769"/>
    </source>
</evidence>
<dbReference type="EMBL" id="MDYQ01000292">
    <property type="protein sequence ID" value="PRP76914.1"/>
    <property type="molecule type" value="Genomic_DNA"/>
</dbReference>